<dbReference type="CDD" id="cd17871">
    <property type="entry name" value="GPN2"/>
    <property type="match status" value="1"/>
</dbReference>
<dbReference type="InterPro" id="IPR027417">
    <property type="entry name" value="P-loop_NTPase"/>
</dbReference>
<comment type="similarity">
    <text evidence="2 8">Belongs to the GPN-loop GTPase family.</text>
</comment>
<accession>T1JFR6</accession>
<keyword evidence="5 8" id="KW-0378">Hydrolase</keyword>
<dbReference type="PANTHER" id="PTHR21231:SF3">
    <property type="entry name" value="GPN-LOOP GTPASE 2"/>
    <property type="match status" value="1"/>
</dbReference>
<dbReference type="GO" id="GO:0005737">
    <property type="term" value="C:cytoplasm"/>
    <property type="evidence" value="ECO:0007669"/>
    <property type="project" value="TreeGrafter"/>
</dbReference>
<dbReference type="HOGENOM" id="CLU_037460_0_2_1"/>
<dbReference type="InterPro" id="IPR004130">
    <property type="entry name" value="Gpn"/>
</dbReference>
<dbReference type="Proteomes" id="UP000014500">
    <property type="component" value="Unassembled WGS sequence"/>
</dbReference>
<dbReference type="PANTHER" id="PTHR21231">
    <property type="entry name" value="XPA-BINDING PROTEIN 1-RELATED"/>
    <property type="match status" value="1"/>
</dbReference>
<evidence type="ECO:0000256" key="5">
    <source>
        <dbReference type="ARBA" id="ARBA00022801"/>
    </source>
</evidence>
<reference evidence="10" key="1">
    <citation type="submission" date="2011-05" db="EMBL/GenBank/DDBJ databases">
        <authorList>
            <person name="Richards S.R."/>
            <person name="Qu J."/>
            <person name="Jiang H."/>
            <person name="Jhangiani S.N."/>
            <person name="Agravi P."/>
            <person name="Goodspeed R."/>
            <person name="Gross S."/>
            <person name="Mandapat C."/>
            <person name="Jackson L."/>
            <person name="Mathew T."/>
            <person name="Pu L."/>
            <person name="Thornton R."/>
            <person name="Saada N."/>
            <person name="Wilczek-Boney K.B."/>
            <person name="Lee S."/>
            <person name="Kovar C."/>
            <person name="Wu Y."/>
            <person name="Scherer S.E."/>
            <person name="Worley K.C."/>
            <person name="Muzny D.M."/>
            <person name="Gibbs R."/>
        </authorList>
    </citation>
    <scope>NUCLEOTIDE SEQUENCE</scope>
    <source>
        <strain evidence="10">Brora</strain>
    </source>
</reference>
<dbReference type="OMA" id="ATHNYFL"/>
<dbReference type="FunFam" id="3.40.50.300:FF:000338">
    <property type="entry name" value="GPN-loop GTPase 2"/>
    <property type="match status" value="1"/>
</dbReference>
<dbReference type="PhylomeDB" id="T1JFR6"/>
<dbReference type="SUPFAM" id="SSF52540">
    <property type="entry name" value="P-loop containing nucleoside triphosphate hydrolases"/>
    <property type="match status" value="1"/>
</dbReference>
<dbReference type="eggNOG" id="KOG1533">
    <property type="taxonomic scope" value="Eukaryota"/>
</dbReference>
<evidence type="ECO:0000313" key="10">
    <source>
        <dbReference type="Proteomes" id="UP000014500"/>
    </source>
</evidence>
<evidence type="ECO:0000256" key="7">
    <source>
        <dbReference type="ARBA" id="ARBA00046611"/>
    </source>
</evidence>
<comment type="subunit">
    <text evidence="7">Heterodimers with GPN1 or GPN3. Binds to RNA polymerase II (RNAPII).</text>
</comment>
<dbReference type="EnsemblMetazoa" id="SMAR012680-RA">
    <property type="protein sequence ID" value="SMAR012680-PA"/>
    <property type="gene ID" value="SMAR012680"/>
</dbReference>
<keyword evidence="6 8" id="KW-0342">GTP-binding</keyword>
<dbReference type="AlphaFoldDB" id="T1JFR6"/>
<proteinExistence type="inferred from homology"/>
<dbReference type="GO" id="GO:0003924">
    <property type="term" value="F:GTPase activity"/>
    <property type="evidence" value="ECO:0007669"/>
    <property type="project" value="TreeGrafter"/>
</dbReference>
<evidence type="ECO:0000256" key="8">
    <source>
        <dbReference type="RuleBase" id="RU365059"/>
    </source>
</evidence>
<sequence>MAFGQLVIGPPGSGKTTYCHGLKQFYNEIGRQTAIVNLDPANDSLPYDCAIDISQLITVRDVMESTDLGPNGALIYCVEFLEANFEWLESRLKQLKGHYFLFDCPGQVELYTHHQSIANIVERLQKLDVRLSAVHLIDSHYCVDVAKFVAILLACLTTMLNIGLPIVHVLSKIDLIEMDQKLHFNLDFYTDVLDLDYLLDYLPDDPFVAKYKKLNQLLAGVVRDSGLVHLVPLNIGDKEMVARVVKLVDRTNGYAFGSNEERNIGRLLSTAIGFDADYFSAANVQEKYVDNDSTME</sequence>
<evidence type="ECO:0000256" key="3">
    <source>
        <dbReference type="ARBA" id="ARBA00014588"/>
    </source>
</evidence>
<dbReference type="EMBL" id="JH432185">
    <property type="status" value="NOT_ANNOTATED_CDS"/>
    <property type="molecule type" value="Genomic_DNA"/>
</dbReference>
<evidence type="ECO:0000313" key="9">
    <source>
        <dbReference type="EnsemblMetazoa" id="SMAR012680-PA"/>
    </source>
</evidence>
<protein>
    <recommendedName>
        <fullName evidence="3 8">GPN-loop GTPase 2</fullName>
    </recommendedName>
</protein>
<dbReference type="Pfam" id="PF03029">
    <property type="entry name" value="ATP_bind_1"/>
    <property type="match status" value="1"/>
</dbReference>
<evidence type="ECO:0000256" key="6">
    <source>
        <dbReference type="ARBA" id="ARBA00023134"/>
    </source>
</evidence>
<dbReference type="Gene3D" id="3.40.50.300">
    <property type="entry name" value="P-loop containing nucleotide triphosphate hydrolases"/>
    <property type="match status" value="1"/>
</dbReference>
<keyword evidence="10" id="KW-1185">Reference proteome</keyword>
<dbReference type="GO" id="GO:0005525">
    <property type="term" value="F:GTP binding"/>
    <property type="evidence" value="ECO:0007669"/>
    <property type="project" value="UniProtKB-KW"/>
</dbReference>
<comment type="function">
    <text evidence="1 8">Small GTPase required for proper localization of RNA polymerase II and III (RNAPII and RNAPIII). May act at an RNAP assembly step prior to nuclear import.</text>
</comment>
<evidence type="ECO:0000256" key="2">
    <source>
        <dbReference type="ARBA" id="ARBA00005290"/>
    </source>
</evidence>
<evidence type="ECO:0000256" key="4">
    <source>
        <dbReference type="ARBA" id="ARBA00022741"/>
    </source>
</evidence>
<organism evidence="9 10">
    <name type="scientific">Strigamia maritima</name>
    <name type="common">European centipede</name>
    <name type="synonym">Geophilus maritimus</name>
    <dbReference type="NCBI Taxonomy" id="126957"/>
    <lineage>
        <taxon>Eukaryota</taxon>
        <taxon>Metazoa</taxon>
        <taxon>Ecdysozoa</taxon>
        <taxon>Arthropoda</taxon>
        <taxon>Myriapoda</taxon>
        <taxon>Chilopoda</taxon>
        <taxon>Pleurostigmophora</taxon>
        <taxon>Geophilomorpha</taxon>
        <taxon>Linotaeniidae</taxon>
        <taxon>Strigamia</taxon>
    </lineage>
</organism>
<dbReference type="InterPro" id="IPR030231">
    <property type="entry name" value="Gpn2"/>
</dbReference>
<reference evidence="9" key="2">
    <citation type="submission" date="2015-02" db="UniProtKB">
        <authorList>
            <consortium name="EnsemblMetazoa"/>
        </authorList>
    </citation>
    <scope>IDENTIFICATION</scope>
</reference>
<evidence type="ECO:0000256" key="1">
    <source>
        <dbReference type="ARBA" id="ARBA00003181"/>
    </source>
</evidence>
<keyword evidence="4 8" id="KW-0547">Nucleotide-binding</keyword>
<name>T1JFR6_STRMM</name>
<dbReference type="STRING" id="126957.T1JFR6"/>